<sequence length="49" mass="5685">MIETETAKENGLNPFQYLTYLFEKLPNLDTNNKSELEQLLPWSSNIPAE</sequence>
<evidence type="ECO:0000259" key="1">
    <source>
        <dbReference type="Pfam" id="PF13817"/>
    </source>
</evidence>
<name>A0ABS2N4W0_9BACI</name>
<feature type="domain" description="Transposase IS66 C-terminal" evidence="1">
    <location>
        <begin position="5"/>
        <end position="42"/>
    </location>
</feature>
<dbReference type="InterPro" id="IPR039552">
    <property type="entry name" value="IS66_C"/>
</dbReference>
<dbReference type="Proteomes" id="UP001296943">
    <property type="component" value="Unassembled WGS sequence"/>
</dbReference>
<comment type="caution">
    <text evidence="2">The sequence shown here is derived from an EMBL/GenBank/DDBJ whole genome shotgun (WGS) entry which is preliminary data.</text>
</comment>
<evidence type="ECO:0000313" key="2">
    <source>
        <dbReference type="EMBL" id="MBM7573189.1"/>
    </source>
</evidence>
<keyword evidence="3" id="KW-1185">Reference proteome</keyword>
<organism evidence="2 3">
    <name type="scientific">Aquibacillus albus</name>
    <dbReference type="NCBI Taxonomy" id="1168171"/>
    <lineage>
        <taxon>Bacteria</taxon>
        <taxon>Bacillati</taxon>
        <taxon>Bacillota</taxon>
        <taxon>Bacilli</taxon>
        <taxon>Bacillales</taxon>
        <taxon>Bacillaceae</taxon>
        <taxon>Aquibacillus</taxon>
    </lineage>
</organism>
<accession>A0ABS2N4W0</accession>
<dbReference type="EMBL" id="JAFBDR010000028">
    <property type="protein sequence ID" value="MBM7573189.1"/>
    <property type="molecule type" value="Genomic_DNA"/>
</dbReference>
<reference evidence="2 3" key="1">
    <citation type="submission" date="2021-01" db="EMBL/GenBank/DDBJ databases">
        <title>Genomic Encyclopedia of Type Strains, Phase IV (KMG-IV): sequencing the most valuable type-strain genomes for metagenomic binning, comparative biology and taxonomic classification.</title>
        <authorList>
            <person name="Goeker M."/>
        </authorList>
    </citation>
    <scope>NUCLEOTIDE SEQUENCE [LARGE SCALE GENOMIC DNA]</scope>
    <source>
        <strain evidence="2 3">DSM 23711</strain>
    </source>
</reference>
<evidence type="ECO:0000313" key="3">
    <source>
        <dbReference type="Proteomes" id="UP001296943"/>
    </source>
</evidence>
<proteinExistence type="predicted"/>
<dbReference type="Pfam" id="PF13817">
    <property type="entry name" value="DDE_Tnp_IS66_C"/>
    <property type="match status" value="1"/>
</dbReference>
<protein>
    <recommendedName>
        <fullName evidence="1">Transposase IS66 C-terminal domain-containing protein</fullName>
    </recommendedName>
</protein>
<gene>
    <name evidence="2" type="ORF">JOC48_003740</name>
</gene>